<sequence length="118" mass="13523">MAPVRRIEFANLLVPSVGTWQRWRRLETIEAAGGRGGGRQMRLGIRVEEDSWVGNGTSAQFQFREKLMDLLKIPYDQNEYESLWQEVTSKTPVQGARELRCGILKLYSTNTDGKSYLD</sequence>
<proteinExistence type="predicted"/>
<dbReference type="PANTHER" id="PTHR34194">
    <property type="entry name" value="F14J8.16 PROTEIN"/>
    <property type="match status" value="1"/>
</dbReference>
<keyword evidence="2" id="KW-1185">Reference proteome</keyword>
<reference evidence="1" key="1">
    <citation type="submission" date="2019-09" db="EMBL/GenBank/DDBJ databases">
        <title>Draft genome information of white flower Hibiscus syriacus.</title>
        <authorList>
            <person name="Kim Y.-M."/>
        </authorList>
    </citation>
    <scope>NUCLEOTIDE SEQUENCE [LARGE SCALE GENOMIC DNA]</scope>
    <source>
        <strain evidence="1">YM2019G1</strain>
    </source>
</reference>
<dbReference type="Proteomes" id="UP000436088">
    <property type="component" value="Unassembled WGS sequence"/>
</dbReference>
<evidence type="ECO:0000313" key="1">
    <source>
        <dbReference type="EMBL" id="KAE8685722.1"/>
    </source>
</evidence>
<organism evidence="1 2">
    <name type="scientific">Hibiscus syriacus</name>
    <name type="common">Rose of Sharon</name>
    <dbReference type="NCBI Taxonomy" id="106335"/>
    <lineage>
        <taxon>Eukaryota</taxon>
        <taxon>Viridiplantae</taxon>
        <taxon>Streptophyta</taxon>
        <taxon>Embryophyta</taxon>
        <taxon>Tracheophyta</taxon>
        <taxon>Spermatophyta</taxon>
        <taxon>Magnoliopsida</taxon>
        <taxon>eudicotyledons</taxon>
        <taxon>Gunneridae</taxon>
        <taxon>Pentapetalae</taxon>
        <taxon>rosids</taxon>
        <taxon>malvids</taxon>
        <taxon>Malvales</taxon>
        <taxon>Malvaceae</taxon>
        <taxon>Malvoideae</taxon>
        <taxon>Hibiscus</taxon>
    </lineage>
</organism>
<dbReference type="PANTHER" id="PTHR34194:SF2">
    <property type="entry name" value="F14J8.16 PROTEIN"/>
    <property type="match status" value="1"/>
</dbReference>
<accession>A0A6A2Z3S0</accession>
<gene>
    <name evidence="1" type="ORF">F3Y22_tig00111095pilonHSYRG00883</name>
</gene>
<dbReference type="EMBL" id="VEPZ02001229">
    <property type="protein sequence ID" value="KAE8685722.1"/>
    <property type="molecule type" value="Genomic_DNA"/>
</dbReference>
<dbReference type="AlphaFoldDB" id="A0A6A2Z3S0"/>
<name>A0A6A2Z3S0_HIBSY</name>
<comment type="caution">
    <text evidence="1">The sequence shown here is derived from an EMBL/GenBank/DDBJ whole genome shotgun (WGS) entry which is preliminary data.</text>
</comment>
<evidence type="ECO:0000313" key="2">
    <source>
        <dbReference type="Proteomes" id="UP000436088"/>
    </source>
</evidence>
<protein>
    <submittedName>
        <fullName evidence="1">Uncharacterized protein</fullName>
    </submittedName>
</protein>